<keyword evidence="1" id="KW-0472">Membrane</keyword>
<gene>
    <name evidence="2" type="ORF">H9851_02685</name>
</gene>
<evidence type="ECO:0000256" key="1">
    <source>
        <dbReference type="SAM" id="Phobius"/>
    </source>
</evidence>
<feature type="transmembrane region" description="Helical" evidence="1">
    <location>
        <begin position="12"/>
        <end position="32"/>
    </location>
</feature>
<reference evidence="2" key="2">
    <citation type="submission" date="2021-04" db="EMBL/GenBank/DDBJ databases">
        <authorList>
            <person name="Gilroy R."/>
        </authorList>
    </citation>
    <scope>NUCLEOTIDE SEQUENCE</scope>
    <source>
        <strain evidence="2">2189</strain>
    </source>
</reference>
<feature type="transmembrane region" description="Helical" evidence="1">
    <location>
        <begin position="38"/>
        <end position="61"/>
    </location>
</feature>
<keyword evidence="1" id="KW-1133">Transmembrane helix</keyword>
<dbReference type="Proteomes" id="UP000886847">
    <property type="component" value="Unassembled WGS sequence"/>
</dbReference>
<reference evidence="2" key="1">
    <citation type="journal article" date="2021" name="PeerJ">
        <title>Extensive microbial diversity within the chicken gut microbiome revealed by metagenomics and culture.</title>
        <authorList>
            <person name="Gilroy R."/>
            <person name="Ravi A."/>
            <person name="Getino M."/>
            <person name="Pursley I."/>
            <person name="Horton D.L."/>
            <person name="Alikhan N.F."/>
            <person name="Baker D."/>
            <person name="Gharbi K."/>
            <person name="Hall N."/>
            <person name="Watson M."/>
            <person name="Adriaenssens E.M."/>
            <person name="Foster-Nyarko E."/>
            <person name="Jarju S."/>
            <person name="Secka A."/>
            <person name="Antonio M."/>
            <person name="Oren A."/>
            <person name="Chaudhuri R.R."/>
            <person name="La Ragione R."/>
            <person name="Hildebrand F."/>
            <person name="Pallen M.J."/>
        </authorList>
    </citation>
    <scope>NUCLEOTIDE SEQUENCE</scope>
    <source>
        <strain evidence="2">2189</strain>
    </source>
</reference>
<comment type="caution">
    <text evidence="2">The sequence shown here is derived from an EMBL/GenBank/DDBJ whole genome shotgun (WGS) entry which is preliminary data.</text>
</comment>
<evidence type="ECO:0000313" key="2">
    <source>
        <dbReference type="EMBL" id="HIX50167.1"/>
    </source>
</evidence>
<evidence type="ECO:0000313" key="3">
    <source>
        <dbReference type="Proteomes" id="UP000886847"/>
    </source>
</evidence>
<name>A0A9D2ATX9_9FIRM</name>
<dbReference type="EMBL" id="DXEW01000013">
    <property type="protein sequence ID" value="HIX50167.1"/>
    <property type="molecule type" value="Genomic_DNA"/>
</dbReference>
<dbReference type="AlphaFoldDB" id="A0A9D2ATX9"/>
<accession>A0A9D2ATX9</accession>
<sequence length="213" mass="23687">MKKYYQNYRRGKSFALFLVLGGVFLAVGIFAFWATTSIALVVLSLCAGVLLIVLPLPFLFARYGVQGSAVRCVRRGIPRSVPLAELSLILCIYDEYRRWKGFQPAVFRGSDGEVTVPALVLVQGLSPEEIEKELDLCDTRMNARLTYGKNAAGDMLLDFDFLRDLVAAGFAGRVYVSEFIYGLYSPAIDDIFGKGGVTVYDRIPYAVKQKRRG</sequence>
<keyword evidence="1" id="KW-0812">Transmembrane</keyword>
<protein>
    <submittedName>
        <fullName evidence="2">Uncharacterized protein</fullName>
    </submittedName>
</protein>
<proteinExistence type="predicted"/>
<organism evidence="2 3">
    <name type="scientific">Candidatus Borkfalkia faecavium</name>
    <dbReference type="NCBI Taxonomy" id="2838508"/>
    <lineage>
        <taxon>Bacteria</taxon>
        <taxon>Bacillati</taxon>
        <taxon>Bacillota</taxon>
        <taxon>Clostridia</taxon>
        <taxon>Christensenellales</taxon>
        <taxon>Christensenellaceae</taxon>
        <taxon>Candidatus Borkfalkia</taxon>
    </lineage>
</organism>